<evidence type="ECO:0000313" key="4">
    <source>
        <dbReference type="Proteomes" id="UP000541558"/>
    </source>
</evidence>
<reference evidence="3 4" key="1">
    <citation type="journal article" date="2020" name="ISME J.">
        <title>Uncovering the hidden diversity of litter-decomposition mechanisms in mushroom-forming fungi.</title>
        <authorList>
            <person name="Floudas D."/>
            <person name="Bentzer J."/>
            <person name="Ahren D."/>
            <person name="Johansson T."/>
            <person name="Persson P."/>
            <person name="Tunlid A."/>
        </authorList>
    </citation>
    <scope>NUCLEOTIDE SEQUENCE [LARGE SCALE GENOMIC DNA]</scope>
    <source>
        <strain evidence="3 4">CBS 175.51</strain>
    </source>
</reference>
<gene>
    <name evidence="3" type="ORF">D9611_013446</name>
</gene>
<keyword evidence="4" id="KW-1185">Reference proteome</keyword>
<dbReference type="EMBL" id="JAACJK010000120">
    <property type="protein sequence ID" value="KAF5329895.1"/>
    <property type="molecule type" value="Genomic_DNA"/>
</dbReference>
<proteinExistence type="predicted"/>
<evidence type="ECO:0000256" key="1">
    <source>
        <dbReference type="SAM" id="MobiDB-lite"/>
    </source>
</evidence>
<evidence type="ECO:0008006" key="5">
    <source>
        <dbReference type="Google" id="ProtNLM"/>
    </source>
</evidence>
<evidence type="ECO:0000313" key="3">
    <source>
        <dbReference type="EMBL" id="KAF5329895.1"/>
    </source>
</evidence>
<feature type="chain" id="PRO_5034711974" description="Secreted protein" evidence="2">
    <location>
        <begin position="35"/>
        <end position="105"/>
    </location>
</feature>
<evidence type="ECO:0000256" key="2">
    <source>
        <dbReference type="SAM" id="SignalP"/>
    </source>
</evidence>
<feature type="region of interest" description="Disordered" evidence="1">
    <location>
        <begin position="42"/>
        <end position="80"/>
    </location>
</feature>
<dbReference type="Proteomes" id="UP000541558">
    <property type="component" value="Unassembled WGS sequence"/>
</dbReference>
<organism evidence="3 4">
    <name type="scientific">Ephemerocybe angulata</name>
    <dbReference type="NCBI Taxonomy" id="980116"/>
    <lineage>
        <taxon>Eukaryota</taxon>
        <taxon>Fungi</taxon>
        <taxon>Dikarya</taxon>
        <taxon>Basidiomycota</taxon>
        <taxon>Agaricomycotina</taxon>
        <taxon>Agaricomycetes</taxon>
        <taxon>Agaricomycetidae</taxon>
        <taxon>Agaricales</taxon>
        <taxon>Agaricineae</taxon>
        <taxon>Psathyrellaceae</taxon>
        <taxon>Ephemerocybe</taxon>
    </lineage>
</organism>
<feature type="signal peptide" evidence="2">
    <location>
        <begin position="1"/>
        <end position="34"/>
    </location>
</feature>
<dbReference type="AlphaFoldDB" id="A0A8H5BUY7"/>
<comment type="caution">
    <text evidence="3">The sequence shown here is derived from an EMBL/GenBank/DDBJ whole genome shotgun (WGS) entry which is preliminary data.</text>
</comment>
<name>A0A8H5BUY7_9AGAR</name>
<keyword evidence="2" id="KW-0732">Signal</keyword>
<protein>
    <recommendedName>
        <fullName evidence="5">Secreted protein</fullName>
    </recommendedName>
</protein>
<accession>A0A8H5BUY7</accession>
<sequence length="105" mass="11522">MPAPEWGYSNKQRVCLGSTVLLILPTTFSSLCSGWPDPSPSTCPAKRLKTSSPSTKASFGRKRHPLVTPQDRMGNSGRLHGADCDNIHHYRSAALPVHSRRKLLV</sequence>